<evidence type="ECO:0000256" key="6">
    <source>
        <dbReference type="ARBA" id="ARBA00023136"/>
    </source>
</evidence>
<dbReference type="PANTHER" id="PTHR30576:SF21">
    <property type="entry name" value="UDP-GLUCOSE:UNDECAPRENYL-PHOSPHATE GLUCOSE-1-PHOSPHATE TRANSFERASE"/>
    <property type="match status" value="1"/>
</dbReference>
<organism evidence="9 10">
    <name type="scientific">Massilia forsythiae</name>
    <dbReference type="NCBI Taxonomy" id="2728020"/>
    <lineage>
        <taxon>Bacteria</taxon>
        <taxon>Pseudomonadati</taxon>
        <taxon>Pseudomonadota</taxon>
        <taxon>Betaproteobacteria</taxon>
        <taxon>Burkholderiales</taxon>
        <taxon>Oxalobacteraceae</taxon>
        <taxon>Telluria group</taxon>
        <taxon>Massilia</taxon>
    </lineage>
</organism>
<feature type="transmembrane region" description="Helical" evidence="7">
    <location>
        <begin position="12"/>
        <end position="34"/>
    </location>
</feature>
<keyword evidence="3 9" id="KW-0808">Transferase</keyword>
<name>A0A7Z2ZRY1_9BURK</name>
<evidence type="ECO:0000256" key="1">
    <source>
        <dbReference type="ARBA" id="ARBA00004141"/>
    </source>
</evidence>
<comment type="subcellular location">
    <subcellularLocation>
        <location evidence="1">Membrane</location>
        <topology evidence="1">Multi-pass membrane protein</topology>
    </subcellularLocation>
</comment>
<proteinExistence type="inferred from homology"/>
<dbReference type="GO" id="GO:0089702">
    <property type="term" value="F:undecaprenyl-phosphate glucose phosphotransferase activity"/>
    <property type="evidence" value="ECO:0007669"/>
    <property type="project" value="TreeGrafter"/>
</dbReference>
<evidence type="ECO:0000313" key="9">
    <source>
        <dbReference type="EMBL" id="QJD99905.1"/>
    </source>
</evidence>
<feature type="transmembrane region" description="Helical" evidence="7">
    <location>
        <begin position="87"/>
        <end position="108"/>
    </location>
</feature>
<accession>A0A7Z2ZRY1</accession>
<dbReference type="InterPro" id="IPR003362">
    <property type="entry name" value="Bact_transf"/>
</dbReference>
<keyword evidence="10" id="KW-1185">Reference proteome</keyword>
<dbReference type="KEGG" id="mfy:HH212_07610"/>
<dbReference type="InterPro" id="IPR017464">
    <property type="entry name" value="Sugar_tfrase_EpsB_2"/>
</dbReference>
<dbReference type="RefSeq" id="WP_169434854.1">
    <property type="nucleotide sequence ID" value="NZ_CP051685.1"/>
</dbReference>
<dbReference type="Proteomes" id="UP000502415">
    <property type="component" value="Chromosome"/>
</dbReference>
<feature type="domain" description="Bacterial sugar transferase" evidence="8">
    <location>
        <begin position="282"/>
        <end position="465"/>
    </location>
</feature>
<comment type="similarity">
    <text evidence="2">Belongs to the bacterial sugar transferase family.</text>
</comment>
<evidence type="ECO:0000313" key="10">
    <source>
        <dbReference type="Proteomes" id="UP000502415"/>
    </source>
</evidence>
<feature type="transmembrane region" description="Helical" evidence="7">
    <location>
        <begin position="114"/>
        <end position="137"/>
    </location>
</feature>
<dbReference type="GO" id="GO:0009242">
    <property type="term" value="P:colanic acid biosynthetic process"/>
    <property type="evidence" value="ECO:0007669"/>
    <property type="project" value="TreeGrafter"/>
</dbReference>
<dbReference type="GO" id="GO:0016020">
    <property type="term" value="C:membrane"/>
    <property type="evidence" value="ECO:0007669"/>
    <property type="project" value="UniProtKB-SubCell"/>
</dbReference>
<dbReference type="PANTHER" id="PTHR30576">
    <property type="entry name" value="COLANIC BIOSYNTHESIS UDP-GLUCOSE LIPID CARRIER TRANSFERASE"/>
    <property type="match status" value="1"/>
</dbReference>
<evidence type="ECO:0000256" key="2">
    <source>
        <dbReference type="ARBA" id="ARBA00006464"/>
    </source>
</evidence>
<dbReference type="NCBIfam" id="TIGR03025">
    <property type="entry name" value="EPS_sugtrans"/>
    <property type="match status" value="1"/>
</dbReference>
<reference evidence="9 10" key="1">
    <citation type="submission" date="2020-04" db="EMBL/GenBank/DDBJ databases">
        <title>Genome sequencing of novel species.</title>
        <authorList>
            <person name="Heo J."/>
            <person name="Kim S.-J."/>
            <person name="Kim J.-S."/>
            <person name="Hong S.-B."/>
            <person name="Kwon S.-W."/>
        </authorList>
    </citation>
    <scope>NUCLEOTIDE SEQUENCE [LARGE SCALE GENOMIC DNA]</scope>
    <source>
        <strain evidence="9 10">GN2-R2</strain>
    </source>
</reference>
<dbReference type="InterPro" id="IPR017475">
    <property type="entry name" value="EPS_sugar_tfrase"/>
</dbReference>
<keyword evidence="4 7" id="KW-0812">Transmembrane</keyword>
<dbReference type="NCBIfam" id="TIGR03013">
    <property type="entry name" value="EpsB_2"/>
    <property type="match status" value="1"/>
</dbReference>
<evidence type="ECO:0000256" key="7">
    <source>
        <dbReference type="SAM" id="Phobius"/>
    </source>
</evidence>
<keyword evidence="5 7" id="KW-1133">Transmembrane helix</keyword>
<feature type="transmembrane region" description="Helical" evidence="7">
    <location>
        <begin position="284"/>
        <end position="310"/>
    </location>
</feature>
<evidence type="ECO:0000256" key="4">
    <source>
        <dbReference type="ARBA" id="ARBA00022692"/>
    </source>
</evidence>
<dbReference type="AlphaFoldDB" id="A0A7Z2ZRY1"/>
<evidence type="ECO:0000259" key="8">
    <source>
        <dbReference type="Pfam" id="PF02397"/>
    </source>
</evidence>
<sequence length="470" mass="53112">MFRISNHYVSKIVFVLLFVEVLVLIGAAYAGAAVRFMELGQPASFASMEHPDHFLTSAIAFAAAIIFSMSAMGMYQLNFNEGLRNPFFMKLMPSFVMGFLILTLVFYIAPDLYFGRGILALVFAIAGAGIFTARMVFFKTSELRFLETRVLFVGSGPLAKECSDLAQNNVSYHRYNIAGFIPSPTEELCVPSNKLMASREGESLLSVARKHGVQEIVVSVQNRRGGFPIKELLDCKLQGLKVTDANTFFERETYQIRVDSLQPSWLVFGGGFDQSFVRSFMKRAFDIICSTIILALTFPLMLGAALAVWLGDRGPVFYSQERVGEDGKIFRVHKFRSMRTDAEKSGKPQWAQQNDPRITRVGNFMRKTRIDELPQILNVFKGEMSFVGPRPERQYFVEQLIEVVPYYNVRHSVKPGITGWAQVRYGYGSSAEDALQKLQYDLYYVKNNSLFLDVLILIDTLKVVLFRSGR</sequence>
<evidence type="ECO:0000256" key="3">
    <source>
        <dbReference type="ARBA" id="ARBA00022679"/>
    </source>
</evidence>
<dbReference type="EMBL" id="CP051685">
    <property type="protein sequence ID" value="QJD99905.1"/>
    <property type="molecule type" value="Genomic_DNA"/>
</dbReference>
<dbReference type="Pfam" id="PF02397">
    <property type="entry name" value="Bac_transf"/>
    <property type="match status" value="1"/>
</dbReference>
<protein>
    <submittedName>
        <fullName evidence="9">TIGR03013 family PEP-CTERM/XrtA system glycosyltransferase</fullName>
    </submittedName>
</protein>
<gene>
    <name evidence="9" type="ORF">HH212_07610</name>
</gene>
<feature type="transmembrane region" description="Helical" evidence="7">
    <location>
        <begin position="54"/>
        <end position="75"/>
    </location>
</feature>
<keyword evidence="6 7" id="KW-0472">Membrane</keyword>
<evidence type="ECO:0000256" key="5">
    <source>
        <dbReference type="ARBA" id="ARBA00022989"/>
    </source>
</evidence>